<accession>A0A166X2T6</accession>
<keyword evidence="1" id="KW-0472">Membrane</keyword>
<dbReference type="PATRIC" id="fig|1365250.3.peg.2039"/>
<protein>
    <submittedName>
        <fullName evidence="2">Uncharacterized protein</fullName>
    </submittedName>
</protein>
<evidence type="ECO:0000313" key="3">
    <source>
        <dbReference type="Proteomes" id="UP000076643"/>
    </source>
</evidence>
<organism evidence="2 3">
    <name type="scientific">Pseudoalteromonas luteoviolacea DSM 6061</name>
    <dbReference type="NCBI Taxonomy" id="1365250"/>
    <lineage>
        <taxon>Bacteria</taxon>
        <taxon>Pseudomonadati</taxon>
        <taxon>Pseudomonadota</taxon>
        <taxon>Gammaproteobacteria</taxon>
        <taxon>Alteromonadales</taxon>
        <taxon>Pseudoalteromonadaceae</taxon>
        <taxon>Pseudoalteromonas</taxon>
    </lineage>
</organism>
<keyword evidence="3" id="KW-1185">Reference proteome</keyword>
<feature type="transmembrane region" description="Helical" evidence="1">
    <location>
        <begin position="37"/>
        <end position="58"/>
    </location>
</feature>
<dbReference type="EMBL" id="AUYB01000099">
    <property type="protein sequence ID" value="KZN39537.1"/>
    <property type="molecule type" value="Genomic_DNA"/>
</dbReference>
<dbReference type="AlphaFoldDB" id="A0A166X2T6"/>
<proteinExistence type="predicted"/>
<keyword evidence="1" id="KW-1133">Transmembrane helix</keyword>
<evidence type="ECO:0000256" key="1">
    <source>
        <dbReference type="SAM" id="Phobius"/>
    </source>
</evidence>
<reference evidence="2 3" key="1">
    <citation type="submission" date="2013-07" db="EMBL/GenBank/DDBJ databases">
        <title>Comparative Genomic and Metabolomic Analysis of Twelve Strains of Pseudoalteromonas luteoviolacea.</title>
        <authorList>
            <person name="Vynne N.G."/>
            <person name="Mansson M."/>
            <person name="Gram L."/>
        </authorList>
    </citation>
    <scope>NUCLEOTIDE SEQUENCE [LARGE SCALE GENOMIC DNA]</scope>
    <source>
        <strain evidence="2 3">DSM 6061</strain>
    </source>
</reference>
<keyword evidence="1" id="KW-0812">Transmembrane</keyword>
<feature type="transmembrane region" description="Helical" evidence="1">
    <location>
        <begin position="64"/>
        <end position="88"/>
    </location>
</feature>
<evidence type="ECO:0000313" key="2">
    <source>
        <dbReference type="EMBL" id="KZN39537.1"/>
    </source>
</evidence>
<sequence length="110" mass="12308">MSKSTAKQNIKAIVAAINAEEKSLRARYPILEQQNSIAMVIMLLSLCSLIGVATFYYFAVIPAWLCIILLLFQHGCVLFWLPLLLLLLMNSSMICSTNSILVNVRLYTVV</sequence>
<dbReference type="Proteomes" id="UP000076643">
    <property type="component" value="Unassembled WGS sequence"/>
</dbReference>
<comment type="caution">
    <text evidence="2">The sequence shown here is derived from an EMBL/GenBank/DDBJ whole genome shotgun (WGS) entry which is preliminary data.</text>
</comment>
<gene>
    <name evidence="2" type="ORF">N475_14055</name>
</gene>
<name>A0A166X2T6_9GAMM</name>